<dbReference type="EMBL" id="JAOWLA010000002">
    <property type="protein sequence ID" value="MCV2863755.1"/>
    <property type="molecule type" value="Genomic_DNA"/>
</dbReference>
<evidence type="ECO:0000313" key="1">
    <source>
        <dbReference type="EMBL" id="MCV2863755.1"/>
    </source>
</evidence>
<comment type="caution">
    <text evidence="1">The sequence shown here is derived from an EMBL/GenBank/DDBJ whole genome shotgun (WGS) entry which is preliminary data.</text>
</comment>
<name>A0ABT2YY78_9RHOB</name>
<evidence type="ECO:0000313" key="2">
    <source>
        <dbReference type="Proteomes" id="UP001652503"/>
    </source>
</evidence>
<accession>A0ABT2YY78</accession>
<reference evidence="1 2" key="1">
    <citation type="submission" date="2022-10" db="EMBL/GenBank/DDBJ databases">
        <title>Defluviimonas sp. nov., isolated from ocean surface water.</title>
        <authorList>
            <person name="He W."/>
            <person name="Wang L."/>
            <person name="Zhang D.-F."/>
        </authorList>
    </citation>
    <scope>NUCLEOTIDE SEQUENCE [LARGE SCALE GENOMIC DNA]</scope>
    <source>
        <strain evidence="1 2">WL0075</strain>
    </source>
</reference>
<dbReference type="Proteomes" id="UP001652503">
    <property type="component" value="Unassembled WGS sequence"/>
</dbReference>
<proteinExistence type="predicted"/>
<sequence>MTDTTASQLEAPAIGLRPPETVMRLARMGSAHPTRLSFLRVLLRRMRDEGWRFDRPVWEIDGKGVGRAVYRAVGPVRTYSLVAFAHDLPDAMRSDRVIATAWDATFALFDGTPTAADLDRLQANVPLQEAGRISARELSLSRANRSVRLWAHVVESLAAGRQPDPAEIDAVGYLMRTTAVYGSGKFGAADRRDIAERPELQGPFQAEMLSVWLTRQFTVDIVEHLAAAKGGDQAARLAPEIKRRLGVGNSTGLGMAPFLVRHPLLLNNWMAMREAALARVRALTGVGAQAIERLRHAYAQACENAESWHSDHPIQIAKLRDLRDDLARIGARLQSFPGDAAHPWDALWRWGEETLTLEGQEMLFALLIEPHGDLVDDLAAGMSAEEDPAHPINGAMSVASFRAILAQRYAWALAIDFDRPENAARFWYVSEEKLEPRLGERATEAGAEREQPLCTARLVAELHAALAGWPDQRPLAAFLLAHPEHRYMARRVQIAADHPYAEVQDNLIAADMLPIDLMRCKLAFFGASHFDPRSDKWVRISLFQGAPYPLDMQGGAAQ</sequence>
<dbReference type="RefSeq" id="WP_263720214.1">
    <property type="nucleotide sequence ID" value="NZ_JAOWLA010000002.1"/>
</dbReference>
<gene>
    <name evidence="1" type="ORF">OE647_03255</name>
</gene>
<keyword evidence="2" id="KW-1185">Reference proteome</keyword>
<organism evidence="1 2">
    <name type="scientific">Albidovulum sediminicola</name>
    <dbReference type="NCBI Taxonomy" id="2984331"/>
    <lineage>
        <taxon>Bacteria</taxon>
        <taxon>Pseudomonadati</taxon>
        <taxon>Pseudomonadota</taxon>
        <taxon>Alphaproteobacteria</taxon>
        <taxon>Rhodobacterales</taxon>
        <taxon>Paracoccaceae</taxon>
        <taxon>Albidovulum</taxon>
    </lineage>
</organism>
<protein>
    <submittedName>
        <fullName evidence="1">Uncharacterized protein</fullName>
    </submittedName>
</protein>